<reference evidence="2" key="3">
    <citation type="submission" date="2025-08" db="UniProtKB">
        <authorList>
            <consortium name="RefSeq"/>
        </authorList>
    </citation>
    <scope>IDENTIFICATION</scope>
    <source>
        <strain evidence="2">NI907</strain>
    </source>
</reference>
<gene>
    <name evidence="2" type="ORF">PgNI_10445</name>
</gene>
<dbReference type="GeneID" id="41965324"/>
<proteinExistence type="predicted"/>
<organism evidence="1 2">
    <name type="scientific">Pyricularia grisea</name>
    <name type="common">Crabgrass-specific blast fungus</name>
    <name type="synonym">Magnaporthe grisea</name>
    <dbReference type="NCBI Taxonomy" id="148305"/>
    <lineage>
        <taxon>Eukaryota</taxon>
        <taxon>Fungi</taxon>
        <taxon>Dikarya</taxon>
        <taxon>Ascomycota</taxon>
        <taxon>Pezizomycotina</taxon>
        <taxon>Sordariomycetes</taxon>
        <taxon>Sordariomycetidae</taxon>
        <taxon>Magnaporthales</taxon>
        <taxon>Pyriculariaceae</taxon>
        <taxon>Pyricularia</taxon>
    </lineage>
</organism>
<sequence>MLGHRSWGTKAVLAVLSQEPVLYGELQVHLQACPYARDPD</sequence>
<name>A0A6P8AY92_PYRGI</name>
<accession>A0A6P8AY92</accession>
<reference evidence="2" key="2">
    <citation type="submission" date="2019-10" db="EMBL/GenBank/DDBJ databases">
        <authorList>
            <consortium name="NCBI Genome Project"/>
        </authorList>
    </citation>
    <scope>NUCLEOTIDE SEQUENCE</scope>
    <source>
        <strain evidence="2">NI907</strain>
    </source>
</reference>
<dbReference type="KEGG" id="pgri:PgNI_10445"/>
<dbReference type="AlphaFoldDB" id="A0A6P8AY92"/>
<evidence type="ECO:0000313" key="1">
    <source>
        <dbReference type="Proteomes" id="UP000515153"/>
    </source>
</evidence>
<keyword evidence="1" id="KW-1185">Reference proteome</keyword>
<reference evidence="1 2" key="1">
    <citation type="journal article" date="2019" name="Mol. Biol. Evol.">
        <title>Blast fungal genomes show frequent chromosomal changes, gene gains and losses, and effector gene turnover.</title>
        <authorList>
            <person name="Gomez Luciano L.B."/>
            <person name="Jason Tsai I."/>
            <person name="Chuma I."/>
            <person name="Tosa Y."/>
            <person name="Chen Y.H."/>
            <person name="Li J.Y."/>
            <person name="Li M.Y."/>
            <person name="Jade Lu M.Y."/>
            <person name="Nakayashiki H."/>
            <person name="Li W.H."/>
        </authorList>
    </citation>
    <scope>NUCLEOTIDE SEQUENCE [LARGE SCALE GENOMIC DNA]</scope>
    <source>
        <strain evidence="1 2">NI907</strain>
    </source>
</reference>
<evidence type="ECO:0000313" key="2">
    <source>
        <dbReference type="RefSeq" id="XP_030979880.1"/>
    </source>
</evidence>
<dbReference type="Proteomes" id="UP000515153">
    <property type="component" value="Chromosome VII"/>
</dbReference>
<dbReference type="RefSeq" id="XP_030979880.1">
    <property type="nucleotide sequence ID" value="XM_031130416.1"/>
</dbReference>
<protein>
    <submittedName>
        <fullName evidence="2">Uncharacterized protein</fullName>
    </submittedName>
</protein>